<accession>A0AA88E7N1</accession>
<reference evidence="4" key="1">
    <citation type="submission" date="2023-07" db="EMBL/GenBank/DDBJ databases">
        <title>draft genome sequence of fig (Ficus carica).</title>
        <authorList>
            <person name="Takahashi T."/>
            <person name="Nishimura K."/>
        </authorList>
    </citation>
    <scope>NUCLEOTIDE SEQUENCE</scope>
</reference>
<sequence length="93" mass="10675">MLKKFTNKYVKLQKCKLGQDDPCWVTENEHGKGPVSAETEHWGDGKEDKAHETPRKTQLLLETIEKVLLARQMQRAQVPKPQLPLALDVEARK</sequence>
<evidence type="ECO:0000313" key="3">
    <source>
        <dbReference type="EMBL" id="GMN68109.1"/>
    </source>
</evidence>
<dbReference type="EMBL" id="BTGU01000890">
    <property type="protein sequence ID" value="GMN69621.1"/>
    <property type="molecule type" value="Genomic_DNA"/>
</dbReference>
<evidence type="ECO:0000313" key="2">
    <source>
        <dbReference type="EMBL" id="GMN68098.1"/>
    </source>
</evidence>
<feature type="region of interest" description="Disordered" evidence="1">
    <location>
        <begin position="28"/>
        <end position="54"/>
    </location>
</feature>
<dbReference type="EMBL" id="BTGU01000889">
    <property type="protein sequence ID" value="GMN69612.1"/>
    <property type="molecule type" value="Genomic_DNA"/>
</dbReference>
<evidence type="ECO:0000313" key="6">
    <source>
        <dbReference type="Proteomes" id="UP001187192"/>
    </source>
</evidence>
<name>A0AA88E7N1_FICCA</name>
<dbReference type="EMBL" id="BTGU01000552">
    <property type="protein sequence ID" value="GMN68098.1"/>
    <property type="molecule type" value="Genomic_DNA"/>
</dbReference>
<protein>
    <submittedName>
        <fullName evidence="4">Uncharacterized protein</fullName>
    </submittedName>
</protein>
<dbReference type="Gramene" id="FCD_00022238-RA">
    <property type="protein sequence ID" value="FCD_00022238-RA:cds"/>
    <property type="gene ID" value="FCD_00022238"/>
</dbReference>
<organism evidence="4 6">
    <name type="scientific">Ficus carica</name>
    <name type="common">Common fig</name>
    <dbReference type="NCBI Taxonomy" id="3494"/>
    <lineage>
        <taxon>Eukaryota</taxon>
        <taxon>Viridiplantae</taxon>
        <taxon>Streptophyta</taxon>
        <taxon>Embryophyta</taxon>
        <taxon>Tracheophyta</taxon>
        <taxon>Spermatophyta</taxon>
        <taxon>Magnoliopsida</taxon>
        <taxon>eudicotyledons</taxon>
        <taxon>Gunneridae</taxon>
        <taxon>Pentapetalae</taxon>
        <taxon>rosids</taxon>
        <taxon>fabids</taxon>
        <taxon>Rosales</taxon>
        <taxon>Moraceae</taxon>
        <taxon>Ficeae</taxon>
        <taxon>Ficus</taxon>
    </lineage>
</organism>
<proteinExistence type="predicted"/>
<keyword evidence="6" id="KW-1185">Reference proteome</keyword>
<evidence type="ECO:0000313" key="4">
    <source>
        <dbReference type="EMBL" id="GMN69612.1"/>
    </source>
</evidence>
<evidence type="ECO:0000256" key="1">
    <source>
        <dbReference type="SAM" id="MobiDB-lite"/>
    </source>
</evidence>
<dbReference type="Proteomes" id="UP001187192">
    <property type="component" value="Unassembled WGS sequence"/>
</dbReference>
<evidence type="ECO:0000313" key="5">
    <source>
        <dbReference type="EMBL" id="GMN69621.1"/>
    </source>
</evidence>
<dbReference type="EMBL" id="BTGU01000553">
    <property type="protein sequence ID" value="GMN68109.1"/>
    <property type="molecule type" value="Genomic_DNA"/>
</dbReference>
<comment type="caution">
    <text evidence="4">The sequence shown here is derived from an EMBL/GenBank/DDBJ whole genome shotgun (WGS) entry which is preliminary data.</text>
</comment>
<dbReference type="AlphaFoldDB" id="A0AA88E7N1"/>
<gene>
    <name evidence="2" type="ORF">TIFTF001_037160</name>
    <name evidence="3" type="ORF">TIFTF001_037163</name>
    <name evidence="4" type="ORF">TIFTF001_038660</name>
    <name evidence="5" type="ORF">TIFTF001_038665</name>
</gene>